<protein>
    <submittedName>
        <fullName evidence="2">Glycosyl transferase family A</fullName>
    </submittedName>
</protein>
<dbReference type="Pfam" id="PF00535">
    <property type="entry name" value="Glycos_transf_2"/>
    <property type="match status" value="1"/>
</dbReference>
<dbReference type="Proteomes" id="UP000238642">
    <property type="component" value="Unassembled WGS sequence"/>
</dbReference>
<dbReference type="AlphaFoldDB" id="A0A2S9JG29"/>
<evidence type="ECO:0000313" key="3">
    <source>
        <dbReference type="Proteomes" id="UP000238642"/>
    </source>
</evidence>
<evidence type="ECO:0000313" key="2">
    <source>
        <dbReference type="EMBL" id="PRD51914.1"/>
    </source>
</evidence>
<gene>
    <name evidence="2" type="ORF">C5749_16575</name>
</gene>
<feature type="domain" description="Glycosyltransferase 2-like" evidence="1">
    <location>
        <begin position="15"/>
        <end position="145"/>
    </location>
</feature>
<comment type="caution">
    <text evidence="2">The sequence shown here is derived from an EMBL/GenBank/DDBJ whole genome shotgun (WGS) entry which is preliminary data.</text>
</comment>
<organism evidence="2 3">
    <name type="scientific">Sphingobacterium gobiense</name>
    <dbReference type="NCBI Taxonomy" id="1382456"/>
    <lineage>
        <taxon>Bacteria</taxon>
        <taxon>Pseudomonadati</taxon>
        <taxon>Bacteroidota</taxon>
        <taxon>Sphingobacteriia</taxon>
        <taxon>Sphingobacteriales</taxon>
        <taxon>Sphingobacteriaceae</taxon>
        <taxon>Sphingobacterium</taxon>
    </lineage>
</organism>
<dbReference type="GO" id="GO:0016740">
    <property type="term" value="F:transferase activity"/>
    <property type="evidence" value="ECO:0007669"/>
    <property type="project" value="UniProtKB-KW"/>
</dbReference>
<name>A0A2S9JG29_9SPHI</name>
<proteinExistence type="predicted"/>
<evidence type="ECO:0000259" key="1">
    <source>
        <dbReference type="Pfam" id="PF00535"/>
    </source>
</evidence>
<dbReference type="InterPro" id="IPR001173">
    <property type="entry name" value="Glyco_trans_2-like"/>
</dbReference>
<dbReference type="EMBL" id="PVBS01000004">
    <property type="protein sequence ID" value="PRD51914.1"/>
    <property type="molecule type" value="Genomic_DNA"/>
</dbReference>
<reference evidence="2 3" key="1">
    <citation type="submission" date="2018-02" db="EMBL/GenBank/DDBJ databases">
        <title>The draft genome of Sphingobacterium gobiense H7.</title>
        <authorList>
            <person name="Li L."/>
            <person name="Liu L."/>
            <person name="Zhang X."/>
            <person name="Wang T."/>
            <person name="Liang L."/>
        </authorList>
    </citation>
    <scope>NUCLEOTIDE SEQUENCE [LARGE SCALE GENOMIC DNA]</scope>
    <source>
        <strain evidence="2 3">ACCC 05757</strain>
    </source>
</reference>
<dbReference type="Gene3D" id="3.90.550.10">
    <property type="entry name" value="Spore Coat Polysaccharide Biosynthesis Protein SpsA, Chain A"/>
    <property type="match status" value="1"/>
</dbReference>
<accession>A0A2S9JG29</accession>
<keyword evidence="2" id="KW-0808">Transferase</keyword>
<dbReference type="InterPro" id="IPR029044">
    <property type="entry name" value="Nucleotide-diphossugar_trans"/>
</dbReference>
<dbReference type="RefSeq" id="WP_105727350.1">
    <property type="nucleotide sequence ID" value="NZ_PVBS01000004.1"/>
</dbReference>
<dbReference type="OrthoDB" id="9815829at2"/>
<dbReference type="SUPFAM" id="SSF53448">
    <property type="entry name" value="Nucleotide-diphospho-sugar transferases"/>
    <property type="match status" value="1"/>
</dbReference>
<sequence length="321" mass="37817">MEELEGITDFKLAIVIPGYKNIFIENTLESIANQTNKNFTVYIGDDNSPHDLGRICREYCGKIRLVYRRFDENLGGTNLVNHWNRCLEMVADEEWIWLFSDDDILDENCVQNFYDEIAKSKDIFDVYHFDINIIGENNQILSSQNQFPEVLHVKDFILKRSVGCIKSYVVEYIFNRTVLENLGGFVNFPIAWHSDEATVIFGASKTGIKTIRGGRVNWRSSEFNITPNSTSLKVVEQKIKASKEFSIWLQKFLDTNDIRLNRGMSYYLIKRFCYELHLYRKCISMRDTFASLKEYIHNLRLDYWYPFSLLILLKFHILNKR</sequence>
<keyword evidence="3" id="KW-1185">Reference proteome</keyword>